<comment type="caution">
    <text evidence="21">The sequence shown here is derived from an EMBL/GenBank/DDBJ whole genome shotgun (WGS) entry which is preliminary data.</text>
</comment>
<gene>
    <name evidence="21" type="primary">Mo06440</name>
    <name evidence="21" type="ORF">E5Q_06440</name>
</gene>
<comment type="function">
    <text evidence="2">Histone demethylase that specifically demethylates 'Lys-36' of histone H3, thereby playing a central role in histone code.</text>
</comment>
<evidence type="ECO:0000256" key="1">
    <source>
        <dbReference type="ARBA" id="ARBA00001954"/>
    </source>
</evidence>
<dbReference type="Gene3D" id="3.30.40.10">
    <property type="entry name" value="Zinc/RING finger domain, C3HC4 (zinc finger)"/>
    <property type="match status" value="1"/>
</dbReference>
<evidence type="ECO:0000313" key="21">
    <source>
        <dbReference type="EMBL" id="GAA99737.1"/>
    </source>
</evidence>
<evidence type="ECO:0000256" key="15">
    <source>
        <dbReference type="ARBA" id="ARBA00023163"/>
    </source>
</evidence>
<comment type="subcellular location">
    <subcellularLocation>
        <location evidence="3">Nucleus</location>
    </subcellularLocation>
</comment>
<keyword evidence="14" id="KW-0805">Transcription regulation</keyword>
<keyword evidence="13" id="KW-0408">Iron</keyword>
<evidence type="ECO:0000256" key="2">
    <source>
        <dbReference type="ARBA" id="ARBA00003909"/>
    </source>
</evidence>
<evidence type="ECO:0000256" key="4">
    <source>
        <dbReference type="ARBA" id="ARBA00008037"/>
    </source>
</evidence>
<evidence type="ECO:0000256" key="13">
    <source>
        <dbReference type="ARBA" id="ARBA00023004"/>
    </source>
</evidence>
<comment type="cofactor">
    <cofactor evidence="1">
        <name>Fe(2+)</name>
        <dbReference type="ChEBI" id="CHEBI:29033"/>
    </cofactor>
</comment>
<dbReference type="EMBL" id="BABT02000229">
    <property type="protein sequence ID" value="GAA99737.1"/>
    <property type="molecule type" value="Genomic_DNA"/>
</dbReference>
<sequence length="723" mass="81187">MGVPSRQMPDRPGKVKSSPPLPPPARKTSNMGASSTKTNGSKAPAVDPKDDCGVCSVKGHKHPPVQPNQGELPWIRCDGCKQWYHWACVAPDPSETSDAIDKWYDDACIKASERDDEREPLKITYRGNLRKSSRQRTDIDYSNLNAGLESDPGRWMAIIHTKRIEPHPFPVLPDGASLTLDWLYKDPEAMKQPVIIERPDGLGMTMPESDMTVSDIARLVGPDSPVEVVDVASQADLAHWTLGKWASYYENPRRAKIRNVISLEVSHTALGKSIVPPKVVRELDWVMNVWPKDKRAHGDYPKVQKYCLMSVQKCWTDWHIDFAGSSVFYHILKGSKVFYFIRPTAENLRKYESWSGSSEAQESHWLGDEVDHVYKVELTQGNTMIIPTGWIHAVYTPSDSLVFGGNFVHGMNIETQLRVADLEIATKVPRKFRFPQFVKLLWYAAQHYHNRLSRVSDELPVDLPLRVIEGLLELSHFLLRQCVLLARSSDAAIEAKKRARESIPPELKLEPAELAESIRQTARRLLKLPEEDFDAHLPESSLRASDSPAPRSLKRKADGEQEKQPKFKNYQPEPPKINEPHPDDKTVREKPKSTVYARDEALPPSEGGHSLPANIKHTQNCTEIVKYTRMPDGGLARETRKVITTVERCTWSGDTLRLVHQEFDPADVVAIVDQVLPPGFDIPVAPANGDIQLSSFAESSYVDNESKAGVQAMDLSELLAATV</sequence>
<evidence type="ECO:0000313" key="22">
    <source>
        <dbReference type="Proteomes" id="UP000009131"/>
    </source>
</evidence>
<dbReference type="PANTHER" id="PTHR23123">
    <property type="entry name" value="PHD/F-BOX CONTAINING PROTEIN"/>
    <property type="match status" value="1"/>
</dbReference>
<evidence type="ECO:0000256" key="11">
    <source>
        <dbReference type="ARBA" id="ARBA00022964"/>
    </source>
</evidence>
<dbReference type="OrthoDB" id="5876800at2759"/>
<dbReference type="HOGENOM" id="CLU_003540_6_1_1"/>
<keyword evidence="9" id="KW-0862">Zinc</keyword>
<evidence type="ECO:0000256" key="9">
    <source>
        <dbReference type="ARBA" id="ARBA00022833"/>
    </source>
</evidence>
<organism evidence="21 22">
    <name type="scientific">Mixia osmundae (strain CBS 9802 / IAM 14324 / JCM 22182 / KY 12970)</name>
    <dbReference type="NCBI Taxonomy" id="764103"/>
    <lineage>
        <taxon>Eukaryota</taxon>
        <taxon>Fungi</taxon>
        <taxon>Dikarya</taxon>
        <taxon>Basidiomycota</taxon>
        <taxon>Pucciniomycotina</taxon>
        <taxon>Mixiomycetes</taxon>
        <taxon>Mixiales</taxon>
        <taxon>Mixiaceae</taxon>
        <taxon>Mixia</taxon>
    </lineage>
</organism>
<keyword evidence="16" id="KW-0539">Nucleus</keyword>
<keyword evidence="11" id="KW-0223">Dioxygenase</keyword>
<dbReference type="GO" id="GO:0008270">
    <property type="term" value="F:zinc ion binding"/>
    <property type="evidence" value="ECO:0007669"/>
    <property type="project" value="UniProtKB-KW"/>
</dbReference>
<evidence type="ECO:0000256" key="19">
    <source>
        <dbReference type="SAM" id="MobiDB-lite"/>
    </source>
</evidence>
<reference evidence="21 22" key="1">
    <citation type="journal article" date="2011" name="J. Gen. Appl. Microbiol.">
        <title>Draft genome sequencing of the enigmatic basidiomycete Mixia osmundae.</title>
        <authorList>
            <person name="Nishida H."/>
            <person name="Nagatsuka Y."/>
            <person name="Sugiyama J."/>
        </authorList>
    </citation>
    <scope>NUCLEOTIDE SEQUENCE [LARGE SCALE GENOMIC DNA]</scope>
    <source>
        <strain evidence="22">CBS 9802 / IAM 14324 / JCM 22182 / KY 12970</strain>
    </source>
</reference>
<feature type="compositionally biased region" description="Basic and acidic residues" evidence="19">
    <location>
        <begin position="576"/>
        <end position="601"/>
    </location>
</feature>
<proteinExistence type="inferred from homology"/>
<dbReference type="InterPro" id="IPR041070">
    <property type="entry name" value="JHD"/>
</dbReference>
<feature type="compositionally biased region" description="Basic and acidic residues" evidence="19">
    <location>
        <begin position="555"/>
        <end position="565"/>
    </location>
</feature>
<keyword evidence="8" id="KW-0863">Zinc-finger</keyword>
<evidence type="ECO:0000256" key="10">
    <source>
        <dbReference type="ARBA" id="ARBA00022853"/>
    </source>
</evidence>
<evidence type="ECO:0000256" key="7">
    <source>
        <dbReference type="ARBA" id="ARBA00022723"/>
    </source>
</evidence>
<dbReference type="InterPro" id="IPR050690">
    <property type="entry name" value="JHDM1_Histone_Demethylase"/>
</dbReference>
<keyword evidence="15" id="KW-0804">Transcription</keyword>
<feature type="domain" description="JmjC" evidence="20">
    <location>
        <begin position="252"/>
        <end position="424"/>
    </location>
</feature>
<evidence type="ECO:0000256" key="17">
    <source>
        <dbReference type="ARBA" id="ARBA00031083"/>
    </source>
</evidence>
<dbReference type="eggNOG" id="KOG1633">
    <property type="taxonomic scope" value="Eukaryota"/>
</dbReference>
<evidence type="ECO:0000256" key="3">
    <source>
        <dbReference type="ARBA" id="ARBA00004123"/>
    </source>
</evidence>
<dbReference type="InParanoid" id="G7EA77"/>
<dbReference type="SUPFAM" id="SSF57903">
    <property type="entry name" value="FYVE/PHD zinc finger"/>
    <property type="match status" value="1"/>
</dbReference>
<protein>
    <recommendedName>
        <fullName evidence="6">JmjC domain-containing histone demethylation protein 1</fullName>
        <ecNumber evidence="5">1.14.11.27</ecNumber>
    </recommendedName>
    <alternativeName>
        <fullName evidence="17">[Histone-H3]-lysine-36 demethylase 1</fullName>
    </alternativeName>
</protein>
<dbReference type="STRING" id="764103.G7EA77"/>
<evidence type="ECO:0000256" key="14">
    <source>
        <dbReference type="ARBA" id="ARBA00023015"/>
    </source>
</evidence>
<dbReference type="RefSeq" id="XP_014566209.1">
    <property type="nucleotide sequence ID" value="XM_014710723.1"/>
</dbReference>
<dbReference type="SMART" id="SM00558">
    <property type="entry name" value="JmjC"/>
    <property type="match status" value="1"/>
</dbReference>
<evidence type="ECO:0000256" key="12">
    <source>
        <dbReference type="ARBA" id="ARBA00023002"/>
    </source>
</evidence>
<dbReference type="SUPFAM" id="SSF51197">
    <property type="entry name" value="Clavaminate synthase-like"/>
    <property type="match status" value="1"/>
</dbReference>
<accession>G7EA77</accession>
<dbReference type="EC" id="1.14.11.27" evidence="5"/>
<dbReference type="InterPro" id="IPR011011">
    <property type="entry name" value="Znf_FYVE_PHD"/>
</dbReference>
<dbReference type="AlphaFoldDB" id="G7EA77"/>
<comment type="catalytic activity">
    <reaction evidence="18">
        <text>N(6),N(6)-dimethyl-L-lysyl(36)-[histone H3] + 2 2-oxoglutarate + 2 O2 = L-lysyl(36)-[histone H3] + 2 formaldehyde + 2 succinate + 2 CO2</text>
        <dbReference type="Rhea" id="RHEA:42032"/>
        <dbReference type="Rhea" id="RHEA-COMP:9785"/>
        <dbReference type="Rhea" id="RHEA-COMP:9787"/>
        <dbReference type="ChEBI" id="CHEBI:15379"/>
        <dbReference type="ChEBI" id="CHEBI:16526"/>
        <dbReference type="ChEBI" id="CHEBI:16810"/>
        <dbReference type="ChEBI" id="CHEBI:16842"/>
        <dbReference type="ChEBI" id="CHEBI:29969"/>
        <dbReference type="ChEBI" id="CHEBI:30031"/>
        <dbReference type="ChEBI" id="CHEBI:61976"/>
        <dbReference type="EC" id="1.14.11.27"/>
    </reaction>
</comment>
<feature type="region of interest" description="Disordered" evidence="19">
    <location>
        <begin position="1"/>
        <end position="48"/>
    </location>
</feature>
<feature type="region of interest" description="Disordered" evidence="19">
    <location>
        <begin position="536"/>
        <end position="614"/>
    </location>
</feature>
<dbReference type="Pfam" id="PF02373">
    <property type="entry name" value="JmjC"/>
    <property type="match status" value="1"/>
</dbReference>
<dbReference type="InterPro" id="IPR003347">
    <property type="entry name" value="JmjC_dom"/>
</dbReference>
<evidence type="ECO:0000256" key="6">
    <source>
        <dbReference type="ARBA" id="ARBA00015153"/>
    </source>
</evidence>
<dbReference type="InterPro" id="IPR013083">
    <property type="entry name" value="Znf_RING/FYVE/PHD"/>
</dbReference>
<dbReference type="GO" id="GO:0140680">
    <property type="term" value="F:histone H3K36me/H3K36me2 demethylase activity"/>
    <property type="evidence" value="ECO:0007669"/>
    <property type="project" value="UniProtKB-EC"/>
</dbReference>
<dbReference type="Pfam" id="PF17811">
    <property type="entry name" value="JHD"/>
    <property type="match status" value="1"/>
</dbReference>
<evidence type="ECO:0000259" key="20">
    <source>
        <dbReference type="PROSITE" id="PS51184"/>
    </source>
</evidence>
<dbReference type="InterPro" id="IPR001965">
    <property type="entry name" value="Znf_PHD"/>
</dbReference>
<reference evidence="21 22" key="2">
    <citation type="journal article" date="2012" name="Open Biol.">
        <title>Characteristics of nucleosomes and linker DNA regions on the genome of the basidiomycete Mixia osmundae revealed by mono- and dinucleosome mapping.</title>
        <authorList>
            <person name="Nishida H."/>
            <person name="Kondo S."/>
            <person name="Matsumoto T."/>
            <person name="Suzuki Y."/>
            <person name="Yoshikawa H."/>
            <person name="Taylor T.D."/>
            <person name="Sugiyama J."/>
        </authorList>
    </citation>
    <scope>NUCLEOTIDE SEQUENCE [LARGE SCALE GENOMIC DNA]</scope>
    <source>
        <strain evidence="22">CBS 9802 / IAM 14324 / JCM 22182 / KY 12970</strain>
    </source>
</reference>
<dbReference type="GO" id="GO:0005634">
    <property type="term" value="C:nucleus"/>
    <property type="evidence" value="ECO:0007669"/>
    <property type="project" value="UniProtKB-SubCell"/>
</dbReference>
<keyword evidence="10" id="KW-0156">Chromatin regulator</keyword>
<dbReference type="PROSITE" id="PS51184">
    <property type="entry name" value="JMJC"/>
    <property type="match status" value="1"/>
</dbReference>
<feature type="compositionally biased region" description="Polar residues" evidence="19">
    <location>
        <begin position="27"/>
        <end position="41"/>
    </location>
</feature>
<dbReference type="CDD" id="cd15517">
    <property type="entry name" value="PHD_TCF19_like"/>
    <property type="match status" value="1"/>
</dbReference>
<dbReference type="Gene3D" id="2.60.120.650">
    <property type="entry name" value="Cupin"/>
    <property type="match status" value="1"/>
</dbReference>
<name>G7EA77_MIXOS</name>
<keyword evidence="22" id="KW-1185">Reference proteome</keyword>
<dbReference type="Proteomes" id="UP000009131">
    <property type="component" value="Unassembled WGS sequence"/>
</dbReference>
<evidence type="ECO:0000256" key="5">
    <source>
        <dbReference type="ARBA" id="ARBA00013246"/>
    </source>
</evidence>
<evidence type="ECO:0000256" key="8">
    <source>
        <dbReference type="ARBA" id="ARBA00022771"/>
    </source>
</evidence>
<evidence type="ECO:0000256" key="18">
    <source>
        <dbReference type="ARBA" id="ARBA00047915"/>
    </source>
</evidence>
<keyword evidence="7" id="KW-0479">Metal-binding</keyword>
<comment type="similarity">
    <text evidence="4">Belongs to the JHDM1 histone demethylase family.</text>
</comment>
<evidence type="ECO:0000256" key="16">
    <source>
        <dbReference type="ARBA" id="ARBA00023242"/>
    </source>
</evidence>
<keyword evidence="12" id="KW-0560">Oxidoreductase</keyword>
<dbReference type="SMART" id="SM00249">
    <property type="entry name" value="PHD"/>
    <property type="match status" value="1"/>
</dbReference>